<keyword evidence="3 6" id="KW-0812">Transmembrane</keyword>
<keyword evidence="4 6" id="KW-1133">Transmembrane helix</keyword>
<dbReference type="Pfam" id="PF02653">
    <property type="entry name" value="BPD_transp_2"/>
    <property type="match status" value="1"/>
</dbReference>
<evidence type="ECO:0000256" key="5">
    <source>
        <dbReference type="ARBA" id="ARBA00023136"/>
    </source>
</evidence>
<evidence type="ECO:0000256" key="2">
    <source>
        <dbReference type="ARBA" id="ARBA00022475"/>
    </source>
</evidence>
<keyword evidence="2" id="KW-1003">Cell membrane</keyword>
<dbReference type="PANTHER" id="PTHR47089">
    <property type="entry name" value="ABC TRANSPORTER, PERMEASE PROTEIN"/>
    <property type="match status" value="1"/>
</dbReference>
<comment type="caution">
    <text evidence="7">The sequence shown here is derived from an EMBL/GenBank/DDBJ whole genome shotgun (WGS) entry which is preliminary data.</text>
</comment>
<feature type="transmembrane region" description="Helical" evidence="6">
    <location>
        <begin position="303"/>
        <end position="324"/>
    </location>
</feature>
<feature type="transmembrane region" description="Helical" evidence="6">
    <location>
        <begin position="113"/>
        <end position="132"/>
    </location>
</feature>
<dbReference type="EMBL" id="BOPV01000001">
    <property type="protein sequence ID" value="GIL41858.1"/>
    <property type="molecule type" value="Genomic_DNA"/>
</dbReference>
<accession>A0A8S8XCZ5</accession>
<evidence type="ECO:0000256" key="1">
    <source>
        <dbReference type="ARBA" id="ARBA00004651"/>
    </source>
</evidence>
<feature type="transmembrane region" description="Helical" evidence="6">
    <location>
        <begin position="144"/>
        <end position="164"/>
    </location>
</feature>
<evidence type="ECO:0000256" key="3">
    <source>
        <dbReference type="ARBA" id="ARBA00022692"/>
    </source>
</evidence>
<reference evidence="7" key="1">
    <citation type="submission" date="2021-02" db="EMBL/GenBank/DDBJ databases">
        <title>Genome sequence of Rhodospirillales sp. strain TMPK1 isolated from soil.</title>
        <authorList>
            <person name="Nakai R."/>
            <person name="Kusada H."/>
            <person name="Tamaki H."/>
        </authorList>
    </citation>
    <scope>NUCLEOTIDE SEQUENCE</scope>
    <source>
        <strain evidence="7">TMPK1</strain>
    </source>
</reference>
<dbReference type="Proteomes" id="UP000681075">
    <property type="component" value="Unassembled WGS sequence"/>
</dbReference>
<name>A0A8S8XCZ5_9PROT</name>
<evidence type="ECO:0000313" key="7">
    <source>
        <dbReference type="EMBL" id="GIL41858.1"/>
    </source>
</evidence>
<feature type="transmembrane region" description="Helical" evidence="6">
    <location>
        <begin position="250"/>
        <end position="272"/>
    </location>
</feature>
<dbReference type="GO" id="GO:0022857">
    <property type="term" value="F:transmembrane transporter activity"/>
    <property type="evidence" value="ECO:0007669"/>
    <property type="project" value="InterPro"/>
</dbReference>
<dbReference type="CDD" id="cd06580">
    <property type="entry name" value="TM_PBP1_transp_TpRbsC_like"/>
    <property type="match status" value="1"/>
</dbReference>
<dbReference type="RefSeq" id="WP_420245530.1">
    <property type="nucleotide sequence ID" value="NZ_BOPV01000001.1"/>
</dbReference>
<organism evidence="7 8">
    <name type="scientific">Roseiterribacter gracilis</name>
    <dbReference type="NCBI Taxonomy" id="2812848"/>
    <lineage>
        <taxon>Bacteria</taxon>
        <taxon>Pseudomonadati</taxon>
        <taxon>Pseudomonadota</taxon>
        <taxon>Alphaproteobacteria</taxon>
        <taxon>Rhodospirillales</taxon>
        <taxon>Roseiterribacteraceae</taxon>
        <taxon>Roseiterribacter</taxon>
    </lineage>
</organism>
<feature type="transmembrane region" description="Helical" evidence="6">
    <location>
        <begin position="209"/>
        <end position="230"/>
    </location>
</feature>
<dbReference type="InterPro" id="IPR001851">
    <property type="entry name" value="ABC_transp_permease"/>
</dbReference>
<comment type="subcellular location">
    <subcellularLocation>
        <location evidence="1">Cell membrane</location>
        <topology evidence="1">Multi-pass membrane protein</topology>
    </subcellularLocation>
</comment>
<evidence type="ECO:0000313" key="8">
    <source>
        <dbReference type="Proteomes" id="UP000681075"/>
    </source>
</evidence>
<dbReference type="PANTHER" id="PTHR47089:SF1">
    <property type="entry name" value="GUANOSINE ABC TRANSPORTER PERMEASE PROTEIN NUPP"/>
    <property type="match status" value="1"/>
</dbReference>
<proteinExistence type="predicted"/>
<keyword evidence="8" id="KW-1185">Reference proteome</keyword>
<keyword evidence="5 6" id="KW-0472">Membrane</keyword>
<feature type="transmembrane region" description="Helical" evidence="6">
    <location>
        <begin position="279"/>
        <end position="297"/>
    </location>
</feature>
<feature type="transmembrane region" description="Helical" evidence="6">
    <location>
        <begin position="336"/>
        <end position="356"/>
    </location>
</feature>
<sequence length="372" mass="38767">MSSEITPARRAGIEVAVVASALIAAFAVAGIVLAVIGADPIEAFGILVYGAFGYPEAIGYTLYYATSYMFAGLAVWVALKAGIFNIGGEGQAYLGGLGAALPCLFLDTLPPILLLPLAMISAAVFGAGWAAIPGYLQARRQTHVVVTTIMFNFIAGALMTYLLNNWLLAPGGGSPETRSFAPQAIMPALHEILALVGIKIAHSPANLSLLVALLAVACTWTFMFRTVWGYETRVVGANPNAARYAGIDPGAVILRTMLISGALVGLVAVNEVMGVHKRLILDFPAGAGFVGIAVALMARESAIGLVLASVLFAALAQGSLDLVIDMPMINREVVRLIQGVLILFCGALPSLFRKFITRLLTQSPAAAQAGAL</sequence>
<gene>
    <name evidence="7" type="ORF">TMPK1_40950</name>
</gene>
<feature type="transmembrane region" description="Helical" evidence="6">
    <location>
        <begin position="12"/>
        <end position="37"/>
    </location>
</feature>
<evidence type="ECO:0000256" key="6">
    <source>
        <dbReference type="SAM" id="Phobius"/>
    </source>
</evidence>
<evidence type="ECO:0000256" key="4">
    <source>
        <dbReference type="ARBA" id="ARBA00022989"/>
    </source>
</evidence>
<dbReference type="GO" id="GO:0005886">
    <property type="term" value="C:plasma membrane"/>
    <property type="evidence" value="ECO:0007669"/>
    <property type="project" value="UniProtKB-SubCell"/>
</dbReference>
<protein>
    <submittedName>
        <fullName evidence="7">ABC transporter permease</fullName>
    </submittedName>
</protein>
<dbReference type="AlphaFoldDB" id="A0A8S8XCZ5"/>